<reference evidence="3 4" key="1">
    <citation type="submission" date="2024-04" db="EMBL/GenBank/DDBJ databases">
        <authorList>
            <person name="Rising A."/>
            <person name="Reimegard J."/>
            <person name="Sonavane S."/>
            <person name="Akerstrom W."/>
            <person name="Nylinder S."/>
            <person name="Hedman E."/>
            <person name="Kallberg Y."/>
        </authorList>
    </citation>
    <scope>NUCLEOTIDE SEQUENCE [LARGE SCALE GENOMIC DNA]</scope>
</reference>
<feature type="region of interest" description="Disordered" evidence="1">
    <location>
        <begin position="258"/>
        <end position="291"/>
    </location>
</feature>
<gene>
    <name evidence="3" type="ORF">LARSCL_LOCUS7454</name>
</gene>
<dbReference type="AlphaFoldDB" id="A0AAV1ZVK1"/>
<feature type="region of interest" description="Disordered" evidence="1">
    <location>
        <begin position="166"/>
        <end position="244"/>
    </location>
</feature>
<evidence type="ECO:0000256" key="2">
    <source>
        <dbReference type="SAM" id="SignalP"/>
    </source>
</evidence>
<dbReference type="EMBL" id="CAXIEN010000077">
    <property type="protein sequence ID" value="CAL1274421.1"/>
    <property type="molecule type" value="Genomic_DNA"/>
</dbReference>
<accession>A0AAV1ZVK1</accession>
<evidence type="ECO:0000313" key="4">
    <source>
        <dbReference type="Proteomes" id="UP001497382"/>
    </source>
</evidence>
<dbReference type="Proteomes" id="UP001497382">
    <property type="component" value="Unassembled WGS sequence"/>
</dbReference>
<evidence type="ECO:0000256" key="1">
    <source>
        <dbReference type="SAM" id="MobiDB-lite"/>
    </source>
</evidence>
<feature type="compositionally biased region" description="Basic and acidic residues" evidence="1">
    <location>
        <begin position="598"/>
        <end position="610"/>
    </location>
</feature>
<protein>
    <submittedName>
        <fullName evidence="3">Uncharacterized protein</fullName>
    </submittedName>
</protein>
<keyword evidence="4" id="KW-1185">Reference proteome</keyword>
<comment type="caution">
    <text evidence="3">The sequence shown here is derived from an EMBL/GenBank/DDBJ whole genome shotgun (WGS) entry which is preliminary data.</text>
</comment>
<sequence>MKIGSQASSAKRRLLIFFYLLCSVFTLTPTIMAPPESVQIPYQSSFVPTLGTLGGFSRGQPELQQAMDNMLAREQMIKKGLQFPTGEIQGYPALLTHKTSYLLSEAEHMLNRVKNLKERRWVEAFVHRLKLLSSVLDQSVFGDHPEAMEGQNFTFGEAAQSLNKAPLEEGPLSPTPSALQESAVRETNQKQQGDKMTSKHPVTLPQTNQVLPKNDYPAERQVVTKPGLLQPLPDKKSEEDDEDELVKELEDLHKMIASDHLQRNATPQKVEPADVEPSTSPEEVSSEAPLKRMGPMNVNELVLEHEKSQIKENLAKEVAELERLGETEEEILSSLHLNDHRFHGSMHPTMFGQKSNVGNVDHVNNGKTFQNVQDVNSDDAMISHINPSIWRPPAAVHPAYNPYKQVYMNNSFPSRHINLAPMNQQLLARQLQNEMVNNPPRTNLQLYHDGIKDTIQKLQKQHQNFLLKNHVPQMPEDPQQNSPNPKPSPPNNKYQANPSLGLHYPDRSGKYIYKPYPYFQNYNPQNLTVPEPQAMVNPFPPNSFSNHKISNELSEEMKRQLRDGKVILLSDSVVRSNFGPDTEKDEEKNPKEATIQEPKAEKKNETQAQK</sequence>
<organism evidence="3 4">
    <name type="scientific">Larinioides sclopetarius</name>
    <dbReference type="NCBI Taxonomy" id="280406"/>
    <lineage>
        <taxon>Eukaryota</taxon>
        <taxon>Metazoa</taxon>
        <taxon>Ecdysozoa</taxon>
        <taxon>Arthropoda</taxon>
        <taxon>Chelicerata</taxon>
        <taxon>Arachnida</taxon>
        <taxon>Araneae</taxon>
        <taxon>Araneomorphae</taxon>
        <taxon>Entelegynae</taxon>
        <taxon>Araneoidea</taxon>
        <taxon>Araneidae</taxon>
        <taxon>Larinioides</taxon>
    </lineage>
</organism>
<feature type="compositionally biased region" description="Basic and acidic residues" evidence="1">
    <location>
        <begin position="581"/>
        <end position="591"/>
    </location>
</feature>
<evidence type="ECO:0000313" key="3">
    <source>
        <dbReference type="EMBL" id="CAL1274421.1"/>
    </source>
</evidence>
<proteinExistence type="predicted"/>
<feature type="region of interest" description="Disordered" evidence="1">
    <location>
        <begin position="569"/>
        <end position="610"/>
    </location>
</feature>
<keyword evidence="2" id="KW-0732">Signal</keyword>
<feature type="chain" id="PRO_5043516821" evidence="2">
    <location>
        <begin position="27"/>
        <end position="610"/>
    </location>
</feature>
<feature type="compositionally biased region" description="Low complexity" evidence="1">
    <location>
        <begin position="275"/>
        <end position="287"/>
    </location>
</feature>
<name>A0AAV1ZVK1_9ARAC</name>
<feature type="signal peptide" evidence="2">
    <location>
        <begin position="1"/>
        <end position="26"/>
    </location>
</feature>
<feature type="compositionally biased region" description="Basic and acidic residues" evidence="1">
    <location>
        <begin position="183"/>
        <end position="197"/>
    </location>
</feature>
<feature type="region of interest" description="Disordered" evidence="1">
    <location>
        <begin position="472"/>
        <end position="506"/>
    </location>
</feature>